<dbReference type="EMBL" id="REFV01000001">
    <property type="protein sequence ID" value="RMB64079.1"/>
    <property type="molecule type" value="Genomic_DNA"/>
</dbReference>
<comment type="caution">
    <text evidence="2">The sequence shown here is derived from an EMBL/GenBank/DDBJ whole genome shotgun (WGS) entry which is preliminary data.</text>
</comment>
<dbReference type="OrthoDB" id="9807486at2"/>
<dbReference type="PANTHER" id="PTHR30327">
    <property type="entry name" value="UNCHARACTERIZED PROTEIN YQGE"/>
    <property type="match status" value="1"/>
</dbReference>
<dbReference type="PANTHER" id="PTHR30327:SF1">
    <property type="entry name" value="UPF0301 PROTEIN YQGE"/>
    <property type="match status" value="1"/>
</dbReference>
<organism evidence="2 3">
    <name type="scientific">Dokdonia sinensis</name>
    <dbReference type="NCBI Taxonomy" id="2479847"/>
    <lineage>
        <taxon>Bacteria</taxon>
        <taxon>Pseudomonadati</taxon>
        <taxon>Bacteroidota</taxon>
        <taxon>Flavobacteriia</taxon>
        <taxon>Flavobacteriales</taxon>
        <taxon>Flavobacteriaceae</taxon>
        <taxon>Dokdonia</taxon>
    </lineage>
</organism>
<protein>
    <submittedName>
        <fullName evidence="2">YqgE/AlgH family protein</fullName>
    </submittedName>
</protein>
<sequence length="186" mass="20936">MNLLQPTKGHLLVAEPSIIGDASFNRSVILLADYNEKGSLGFVLNKPTEFFLGDFIPDLDTDFTIYSGGPVETENLYFIHCIPDLIEDSEEIAAGIFWGGDFEKVIQLIKEGQITKSCVQFFLGYSGWGPLQLDDELEEHTWVVVENRQDSKIIGPRTDALWRETLIELGEKYAVFSNAPENPNYN</sequence>
<dbReference type="Proteomes" id="UP000281985">
    <property type="component" value="Unassembled WGS sequence"/>
</dbReference>
<accession>A0A3M0GS81</accession>
<reference evidence="2 3" key="1">
    <citation type="submission" date="2018-10" db="EMBL/GenBank/DDBJ databases">
        <title>Dokdonia luteus sp. nov., isolated from sea water.</title>
        <authorList>
            <person name="Zhou L.Y."/>
            <person name="Du Z.J."/>
        </authorList>
    </citation>
    <scope>NUCLEOTIDE SEQUENCE [LARGE SCALE GENOMIC DNA]</scope>
    <source>
        <strain evidence="2 3">SH27</strain>
    </source>
</reference>
<keyword evidence="3" id="KW-1185">Reference proteome</keyword>
<dbReference type="RefSeq" id="WP_121915874.1">
    <property type="nucleotide sequence ID" value="NZ_REFV01000001.1"/>
</dbReference>
<proteinExistence type="inferred from homology"/>
<dbReference type="GO" id="GO:0005829">
    <property type="term" value="C:cytosol"/>
    <property type="evidence" value="ECO:0007669"/>
    <property type="project" value="TreeGrafter"/>
</dbReference>
<dbReference type="SUPFAM" id="SSF143456">
    <property type="entry name" value="VC0467-like"/>
    <property type="match status" value="1"/>
</dbReference>
<dbReference type="InterPro" id="IPR003774">
    <property type="entry name" value="AlgH-like"/>
</dbReference>
<evidence type="ECO:0000313" key="3">
    <source>
        <dbReference type="Proteomes" id="UP000281985"/>
    </source>
</evidence>
<evidence type="ECO:0000313" key="2">
    <source>
        <dbReference type="EMBL" id="RMB64079.1"/>
    </source>
</evidence>
<comment type="similarity">
    <text evidence="1">Belongs to the UPF0301 (AlgH) family.</text>
</comment>
<dbReference type="AlphaFoldDB" id="A0A3M0GS81"/>
<dbReference type="Gene3D" id="3.40.1740.10">
    <property type="entry name" value="VC0467-like"/>
    <property type="match status" value="1"/>
</dbReference>
<gene>
    <name evidence="2" type="ORF">EAX61_01495</name>
</gene>
<evidence type="ECO:0000256" key="1">
    <source>
        <dbReference type="ARBA" id="ARBA00009600"/>
    </source>
</evidence>
<name>A0A3M0GS81_9FLAO</name>
<dbReference type="Pfam" id="PF02622">
    <property type="entry name" value="DUF179"/>
    <property type="match status" value="1"/>
</dbReference>